<accession>A0A7T7KN70</accession>
<dbReference type="PANTHER" id="PTHR22807">
    <property type="entry name" value="NOP2 YEAST -RELATED NOL1/NOP2/FMU SUN DOMAIN-CONTAINING"/>
    <property type="match status" value="1"/>
</dbReference>
<feature type="domain" description="SAM-dependent MTase RsmB/NOP-type" evidence="8">
    <location>
        <begin position="166"/>
        <end position="460"/>
    </location>
</feature>
<dbReference type="Gene3D" id="3.40.50.150">
    <property type="entry name" value="Vaccinia Virus protein VP39"/>
    <property type="match status" value="1"/>
</dbReference>
<dbReference type="InterPro" id="IPR049560">
    <property type="entry name" value="MeTrfase_RsmB-F_NOP2_cat"/>
</dbReference>
<dbReference type="CDD" id="cd02440">
    <property type="entry name" value="AdoMet_MTases"/>
    <property type="match status" value="1"/>
</dbReference>
<dbReference type="GO" id="GO:0008173">
    <property type="term" value="F:RNA methyltransferase activity"/>
    <property type="evidence" value="ECO:0007669"/>
    <property type="project" value="InterPro"/>
</dbReference>
<gene>
    <name evidence="9" type="ORF">JET14_02060</name>
</gene>
<dbReference type="InterPro" id="IPR035926">
    <property type="entry name" value="NusB-like_sf"/>
</dbReference>
<comment type="similarity">
    <text evidence="5">Belongs to the class I-like SAM-binding methyltransferase superfamily. RsmB/NOP family.</text>
</comment>
<feature type="binding site" evidence="5">
    <location>
        <position position="296"/>
    </location>
    <ligand>
        <name>S-adenosyl-L-methionine</name>
        <dbReference type="ChEBI" id="CHEBI:59789"/>
    </ligand>
</feature>
<feature type="binding site" evidence="5">
    <location>
        <position position="338"/>
    </location>
    <ligand>
        <name>S-adenosyl-L-methionine</name>
        <dbReference type="ChEBI" id="CHEBI:59789"/>
    </ligand>
</feature>
<dbReference type="GO" id="GO:0006355">
    <property type="term" value="P:regulation of DNA-templated transcription"/>
    <property type="evidence" value="ECO:0007669"/>
    <property type="project" value="InterPro"/>
</dbReference>
<dbReference type="Proteomes" id="UP000596083">
    <property type="component" value="Chromosome"/>
</dbReference>
<feature type="region of interest" description="Disordered" evidence="7">
    <location>
        <begin position="1"/>
        <end position="33"/>
    </location>
</feature>
<keyword evidence="6" id="KW-0175">Coiled coil</keyword>
<keyword evidence="1 5" id="KW-0489">Methyltransferase</keyword>
<feature type="coiled-coil region" evidence="6">
    <location>
        <begin position="295"/>
        <end position="322"/>
    </location>
</feature>
<dbReference type="PROSITE" id="PS51686">
    <property type="entry name" value="SAM_MT_RSMB_NOP"/>
    <property type="match status" value="1"/>
</dbReference>
<protein>
    <submittedName>
        <fullName evidence="9">MFS transporter</fullName>
    </submittedName>
</protein>
<sequence length="460" mass="49716">MELNDEVKRPGRNTARPKDAASPAPEKKPGYAPRAAATKILAAVVDRKTPLDGMLDNEHGNGAYRGLSVADQSLCRALVLTSLRHKPMLDAAITRLLERPLPSGARALAHVLTIAAAQILYLDIPDHSAVDIAVEQANADPRNRRFAGLVNAVLRRLSRRKDKTLAELEAVSPVPDWFRERLVEIYGAEKAFAIGRAQLSPPSIDISVKSDPKGWAEKLGGTVLSTGTIRLDKPSGAVTAMEGFDTGEWWVQDAAAAIPARLFGDLSGKRVIDLCAAPGGKTAQLVLQGAEVTALERSKSRLKRLEQNLARLQLTAETVCADMMEYTPETLFDAALVDAPCSSTGTVRRHPDVLWTKDFSDIGKLAEVQYAMLERALSMVRPGGIVIFSNCSLDPLEGEENVARLFAERHDIERTDFAPATIGPLAHLLDREGAIRTTPADSIGGITGLDGFYAAAIRKR</sequence>
<evidence type="ECO:0000256" key="3">
    <source>
        <dbReference type="ARBA" id="ARBA00022691"/>
    </source>
</evidence>
<dbReference type="InterPro" id="IPR001678">
    <property type="entry name" value="MeTrfase_RsmB-F_NOP2_dom"/>
</dbReference>
<dbReference type="AlphaFoldDB" id="A0A7T7KN70"/>
<proteinExistence type="inferred from homology"/>
<feature type="active site" description="Nucleophile" evidence="5">
    <location>
        <position position="391"/>
    </location>
</feature>
<evidence type="ECO:0000256" key="7">
    <source>
        <dbReference type="SAM" id="MobiDB-lite"/>
    </source>
</evidence>
<keyword evidence="3 5" id="KW-0949">S-adenosyl-L-methionine</keyword>
<dbReference type="GO" id="GO:0003723">
    <property type="term" value="F:RNA binding"/>
    <property type="evidence" value="ECO:0007669"/>
    <property type="project" value="UniProtKB-UniRule"/>
</dbReference>
<dbReference type="PANTHER" id="PTHR22807:SF61">
    <property type="entry name" value="NOL1_NOP2_SUN FAMILY PROTEIN _ ANTITERMINATION NUSB DOMAIN-CONTAINING PROTEIN"/>
    <property type="match status" value="1"/>
</dbReference>
<reference evidence="9 10" key="1">
    <citation type="submission" date="2020-12" db="EMBL/GenBank/DDBJ databases">
        <authorList>
            <person name="Zheng R.K."/>
            <person name="Sun C.M."/>
        </authorList>
    </citation>
    <scope>NUCLEOTIDE SEQUENCE [LARGE SCALE GENOMIC DNA]</scope>
    <source>
        <strain evidence="9 10">ZRK001</strain>
    </source>
</reference>
<name>A0A7T7KN70_9HYPH</name>
<keyword evidence="2 5" id="KW-0808">Transferase</keyword>
<dbReference type="GO" id="GO:0001510">
    <property type="term" value="P:RNA methylation"/>
    <property type="evidence" value="ECO:0007669"/>
    <property type="project" value="InterPro"/>
</dbReference>
<evidence type="ECO:0000256" key="6">
    <source>
        <dbReference type="SAM" id="Coils"/>
    </source>
</evidence>
<evidence type="ECO:0000313" key="9">
    <source>
        <dbReference type="EMBL" id="QQM32522.1"/>
    </source>
</evidence>
<feature type="binding site" evidence="5">
    <location>
        <position position="322"/>
    </location>
    <ligand>
        <name>S-adenosyl-L-methionine</name>
        <dbReference type="ChEBI" id="CHEBI:59789"/>
    </ligand>
</feature>
<dbReference type="Gene3D" id="1.10.940.10">
    <property type="entry name" value="NusB-like"/>
    <property type="match status" value="1"/>
</dbReference>
<evidence type="ECO:0000259" key="8">
    <source>
        <dbReference type="PROSITE" id="PS51686"/>
    </source>
</evidence>
<feature type="binding site" evidence="5">
    <location>
        <begin position="275"/>
        <end position="281"/>
    </location>
    <ligand>
        <name>S-adenosyl-L-methionine</name>
        <dbReference type="ChEBI" id="CHEBI:59789"/>
    </ligand>
</feature>
<evidence type="ECO:0000256" key="1">
    <source>
        <dbReference type="ARBA" id="ARBA00022603"/>
    </source>
</evidence>
<keyword evidence="4 5" id="KW-0694">RNA-binding</keyword>
<dbReference type="InterPro" id="IPR006027">
    <property type="entry name" value="NusB_RsmB_TIM44"/>
</dbReference>
<evidence type="ECO:0000313" key="10">
    <source>
        <dbReference type="Proteomes" id="UP000596083"/>
    </source>
</evidence>
<evidence type="ECO:0000256" key="2">
    <source>
        <dbReference type="ARBA" id="ARBA00022679"/>
    </source>
</evidence>
<organism evidence="9 10">
    <name type="scientific">Martelella lutilitoris</name>
    <dbReference type="NCBI Taxonomy" id="2583532"/>
    <lineage>
        <taxon>Bacteria</taxon>
        <taxon>Pseudomonadati</taxon>
        <taxon>Pseudomonadota</taxon>
        <taxon>Alphaproteobacteria</taxon>
        <taxon>Hyphomicrobiales</taxon>
        <taxon>Aurantimonadaceae</taxon>
        <taxon>Martelella</taxon>
    </lineage>
</organism>
<dbReference type="Pfam" id="PF01029">
    <property type="entry name" value="NusB"/>
    <property type="match status" value="1"/>
</dbReference>
<dbReference type="EMBL" id="CP066786">
    <property type="protein sequence ID" value="QQM32522.1"/>
    <property type="molecule type" value="Genomic_DNA"/>
</dbReference>
<evidence type="ECO:0000256" key="5">
    <source>
        <dbReference type="PROSITE-ProRule" id="PRU01023"/>
    </source>
</evidence>
<dbReference type="PRINTS" id="PR02008">
    <property type="entry name" value="RCMTFAMILY"/>
</dbReference>
<dbReference type="Pfam" id="PF01189">
    <property type="entry name" value="Methyltr_RsmB-F"/>
    <property type="match status" value="1"/>
</dbReference>
<dbReference type="InterPro" id="IPR023267">
    <property type="entry name" value="RCMT"/>
</dbReference>
<dbReference type="SUPFAM" id="SSF53335">
    <property type="entry name" value="S-adenosyl-L-methionine-dependent methyltransferases"/>
    <property type="match status" value="1"/>
</dbReference>
<evidence type="ECO:0000256" key="4">
    <source>
        <dbReference type="ARBA" id="ARBA00022884"/>
    </source>
</evidence>
<dbReference type="SUPFAM" id="SSF48013">
    <property type="entry name" value="NusB-like"/>
    <property type="match status" value="1"/>
</dbReference>
<dbReference type="KEGG" id="mlut:JET14_02060"/>
<dbReference type="InterPro" id="IPR029063">
    <property type="entry name" value="SAM-dependent_MTases_sf"/>
</dbReference>